<accession>A0A382J5F4</accession>
<dbReference type="AlphaFoldDB" id="A0A382J5F4"/>
<gene>
    <name evidence="1" type="ORF">METZ01_LOCUS258945</name>
</gene>
<dbReference type="EMBL" id="UINC01071300">
    <property type="protein sequence ID" value="SVC06091.1"/>
    <property type="molecule type" value="Genomic_DNA"/>
</dbReference>
<feature type="non-terminal residue" evidence="1">
    <location>
        <position position="1"/>
    </location>
</feature>
<reference evidence="1" key="1">
    <citation type="submission" date="2018-05" db="EMBL/GenBank/DDBJ databases">
        <authorList>
            <person name="Lanie J.A."/>
            <person name="Ng W.-L."/>
            <person name="Kazmierczak K.M."/>
            <person name="Andrzejewski T.M."/>
            <person name="Davidsen T.M."/>
            <person name="Wayne K.J."/>
            <person name="Tettelin H."/>
            <person name="Glass J.I."/>
            <person name="Rusch D."/>
            <person name="Podicherti R."/>
            <person name="Tsui H.-C.T."/>
            <person name="Winkler M.E."/>
        </authorList>
    </citation>
    <scope>NUCLEOTIDE SEQUENCE</scope>
</reference>
<evidence type="ECO:0000313" key="1">
    <source>
        <dbReference type="EMBL" id="SVC06091.1"/>
    </source>
</evidence>
<feature type="non-terminal residue" evidence="1">
    <location>
        <position position="35"/>
    </location>
</feature>
<protein>
    <submittedName>
        <fullName evidence="1">Uncharacterized protein</fullName>
    </submittedName>
</protein>
<organism evidence="1">
    <name type="scientific">marine metagenome</name>
    <dbReference type="NCBI Taxonomy" id="408172"/>
    <lineage>
        <taxon>unclassified sequences</taxon>
        <taxon>metagenomes</taxon>
        <taxon>ecological metagenomes</taxon>
    </lineage>
</organism>
<name>A0A382J5F4_9ZZZZ</name>
<sequence length="35" mass="3921">VKYAVPLIILLSILYAQTIVGSWEMLAPYVRKVDG</sequence>
<proteinExistence type="predicted"/>